<dbReference type="GO" id="GO:0003755">
    <property type="term" value="F:peptidyl-prolyl cis-trans isomerase activity"/>
    <property type="evidence" value="ECO:0007669"/>
    <property type="project" value="InterPro"/>
</dbReference>
<keyword evidence="14" id="KW-1185">Reference proteome</keyword>
<dbReference type="GO" id="GO:0005886">
    <property type="term" value="C:plasma membrane"/>
    <property type="evidence" value="ECO:0007669"/>
    <property type="project" value="UniProtKB-SubCell"/>
</dbReference>
<dbReference type="InterPro" id="IPR052029">
    <property type="entry name" value="PpiD_chaperone"/>
</dbReference>
<dbReference type="PANTHER" id="PTHR47529:SF1">
    <property type="entry name" value="PERIPLASMIC CHAPERONE PPID"/>
    <property type="match status" value="1"/>
</dbReference>
<evidence type="ECO:0000256" key="9">
    <source>
        <dbReference type="ARBA" id="ARBA00040743"/>
    </source>
</evidence>
<keyword evidence="7" id="KW-0143">Chaperone</keyword>
<dbReference type="PANTHER" id="PTHR47529">
    <property type="entry name" value="PEPTIDYL-PROLYL CIS-TRANS ISOMERASE D"/>
    <property type="match status" value="1"/>
</dbReference>
<evidence type="ECO:0000256" key="4">
    <source>
        <dbReference type="ARBA" id="ARBA00022692"/>
    </source>
</evidence>
<keyword evidence="6" id="KW-0472">Membrane</keyword>
<dbReference type="SUPFAM" id="SSF109998">
    <property type="entry name" value="Triger factor/SurA peptide-binding domain-like"/>
    <property type="match status" value="1"/>
</dbReference>
<keyword evidence="2" id="KW-1003">Cell membrane</keyword>
<evidence type="ECO:0000256" key="8">
    <source>
        <dbReference type="ARBA" id="ARBA00038408"/>
    </source>
</evidence>
<reference evidence="13 14" key="1">
    <citation type="submission" date="2018-05" db="EMBL/GenBank/DDBJ databases">
        <title>Rhodohalobacter halophilus gen. nov., sp. nov., a moderately halophilic member of the family Balneolaceae.</title>
        <authorList>
            <person name="Liu Z.-W."/>
        </authorList>
    </citation>
    <scope>NUCLEOTIDE SEQUENCE [LARGE SCALE GENOMIC DNA]</scope>
    <source>
        <strain evidence="13 14">8A47</strain>
    </source>
</reference>
<dbReference type="InterPro" id="IPR046357">
    <property type="entry name" value="PPIase_dom_sf"/>
</dbReference>
<evidence type="ECO:0000256" key="1">
    <source>
        <dbReference type="ARBA" id="ARBA00004382"/>
    </source>
</evidence>
<evidence type="ECO:0000256" key="6">
    <source>
        <dbReference type="ARBA" id="ARBA00023136"/>
    </source>
</evidence>
<comment type="subcellular location">
    <subcellularLocation>
        <location evidence="1">Cell inner membrane</location>
        <topology evidence="1">Single-pass type II membrane protein</topology>
        <orientation evidence="1">Periplasmic side</orientation>
    </subcellularLocation>
</comment>
<dbReference type="Gene3D" id="3.10.50.40">
    <property type="match status" value="1"/>
</dbReference>
<evidence type="ECO:0000313" key="14">
    <source>
        <dbReference type="Proteomes" id="UP000245533"/>
    </source>
</evidence>
<keyword evidence="5" id="KW-1133">Transmembrane helix</keyword>
<accession>A0A316TUL7</accession>
<comment type="caution">
    <text evidence="13">The sequence shown here is derived from an EMBL/GenBank/DDBJ whole genome shotgun (WGS) entry which is preliminary data.</text>
</comment>
<dbReference type="Proteomes" id="UP000245533">
    <property type="component" value="Unassembled WGS sequence"/>
</dbReference>
<evidence type="ECO:0000259" key="12">
    <source>
        <dbReference type="Pfam" id="PF13145"/>
    </source>
</evidence>
<dbReference type="Pfam" id="PF13623">
    <property type="entry name" value="SurA_N_2"/>
    <property type="match status" value="1"/>
</dbReference>
<dbReference type="Gene3D" id="1.10.4030.10">
    <property type="entry name" value="Porin chaperone SurA, peptide-binding domain"/>
    <property type="match status" value="1"/>
</dbReference>
<feature type="compositionally biased region" description="Basic and acidic residues" evidence="11">
    <location>
        <begin position="378"/>
        <end position="388"/>
    </location>
</feature>
<evidence type="ECO:0000256" key="7">
    <source>
        <dbReference type="ARBA" id="ARBA00023186"/>
    </source>
</evidence>
<keyword evidence="4" id="KW-0812">Transmembrane</keyword>
<proteinExistence type="inferred from homology"/>
<sequence>MGVMEKMRNSTSSILWILIFSFGILWVLADVDFFGGVTQGPRSLGIVNGDEITLNEYNQRVSFYTEQFNQQSGNPMSPEIRALYENQAWEDLVAARLIRQKMDELGITVTDTELMEMVTGDNPDPFIRQQFADETGQIDRIALQTAIDSPENSEVWILIEQQLRENRRQQKLNNYISSGLRVTPMEIRNEYVRENSFADIEFVRFPYSEIQDEEISMTDSELQQYYRENSDLYQREETYRFRYVSWDKTPTAEDTLNTVREIEDLRSAFESAENDSLFVLRYQSSTPFRGAYVNVDNIREEFSPVVDLEIGEVSDVEMVNGNPHLFKKIDQQGDEIKFAVLSYDVIADPIATIDRLAEEASEFKFYAESESFEEEAERNDKPVREATATKDTPFIPGLGQSQVAVDALEDLSVNSISEPIELNDQFIVAQMLERTPAGTRPFDEVRTQVENALRNDKRQVQALAAVTEQLTANSDLESLASALDTEISEAEGVRYSSTTIPGAGREVEVIGAIFGMEEGGMSGAIQGSNAVFVIRVVNMDMADAQNMTAEQQNTLRNRLEQQKFMAFNQVFIDRLKEDASIQDNRDRILR</sequence>
<organism evidence="13 14">
    <name type="scientific">Rhodohalobacter mucosus</name>
    <dbReference type="NCBI Taxonomy" id="2079485"/>
    <lineage>
        <taxon>Bacteria</taxon>
        <taxon>Pseudomonadati</taxon>
        <taxon>Balneolota</taxon>
        <taxon>Balneolia</taxon>
        <taxon>Balneolales</taxon>
        <taxon>Balneolaceae</taxon>
        <taxon>Rhodohalobacter</taxon>
    </lineage>
</organism>
<keyword evidence="3" id="KW-0997">Cell inner membrane</keyword>
<dbReference type="Pfam" id="PF13145">
    <property type="entry name" value="Rotamase_2"/>
    <property type="match status" value="1"/>
</dbReference>
<evidence type="ECO:0000313" key="13">
    <source>
        <dbReference type="EMBL" id="PWN08203.1"/>
    </source>
</evidence>
<evidence type="ECO:0000256" key="11">
    <source>
        <dbReference type="SAM" id="MobiDB-lite"/>
    </source>
</evidence>
<feature type="region of interest" description="Disordered" evidence="11">
    <location>
        <begin position="371"/>
        <end position="391"/>
    </location>
</feature>
<dbReference type="InterPro" id="IPR000297">
    <property type="entry name" value="PPIase_PpiC"/>
</dbReference>
<feature type="domain" description="PpiC" evidence="12">
    <location>
        <begin position="364"/>
        <end position="446"/>
    </location>
</feature>
<evidence type="ECO:0000256" key="10">
    <source>
        <dbReference type="ARBA" id="ARBA00042775"/>
    </source>
</evidence>
<dbReference type="AlphaFoldDB" id="A0A316TUL7"/>
<name>A0A316TUL7_9BACT</name>
<evidence type="ECO:0000256" key="5">
    <source>
        <dbReference type="ARBA" id="ARBA00022989"/>
    </source>
</evidence>
<dbReference type="OrthoDB" id="9812372at2"/>
<gene>
    <name evidence="13" type="ORF">DDZ15_00800</name>
</gene>
<protein>
    <recommendedName>
        <fullName evidence="9">Periplasmic chaperone PpiD</fullName>
    </recommendedName>
    <alternativeName>
        <fullName evidence="10">Periplasmic folding chaperone</fullName>
    </alternativeName>
</protein>
<comment type="similarity">
    <text evidence="8">Belongs to the PpiD chaperone family.</text>
</comment>
<dbReference type="EMBL" id="QGGB01000001">
    <property type="protein sequence ID" value="PWN08203.1"/>
    <property type="molecule type" value="Genomic_DNA"/>
</dbReference>
<evidence type="ECO:0000256" key="2">
    <source>
        <dbReference type="ARBA" id="ARBA00022475"/>
    </source>
</evidence>
<dbReference type="InterPro" id="IPR027304">
    <property type="entry name" value="Trigger_fact/SurA_dom_sf"/>
</dbReference>
<evidence type="ECO:0000256" key="3">
    <source>
        <dbReference type="ARBA" id="ARBA00022519"/>
    </source>
</evidence>